<gene>
    <name evidence="1" type="ORF">AHA02nite_28700</name>
</gene>
<dbReference type="RefSeq" id="WP_146818468.1">
    <property type="nucleotide sequence ID" value="NZ_BJYA01000024.1"/>
</dbReference>
<sequence length="109" mass="12639">MERHSKRKRTSKSYAKQYPKITDYSVADLYRGKHLDLITAALLLTGKLKVDSVELFRNNPAVEVTLLGRYMMPKKEHINALEEFLEENGDLTLDEIFEALNKRLEKEGL</sequence>
<dbReference type="EMBL" id="BJYA01000024">
    <property type="protein sequence ID" value="GEN47094.1"/>
    <property type="molecule type" value="Genomic_DNA"/>
</dbReference>
<dbReference type="OrthoDB" id="2651466at2"/>
<proteinExistence type="predicted"/>
<protein>
    <submittedName>
        <fullName evidence="1">Uncharacterized protein</fullName>
    </submittedName>
</protein>
<accession>A0A511W7P4</accession>
<evidence type="ECO:0000313" key="2">
    <source>
        <dbReference type="Proteomes" id="UP000321440"/>
    </source>
</evidence>
<comment type="caution">
    <text evidence="1">The sequence shown here is derived from an EMBL/GenBank/DDBJ whole genome shotgun (WGS) entry which is preliminary data.</text>
</comment>
<reference evidence="1 2" key="1">
    <citation type="submission" date="2019-07" db="EMBL/GenBank/DDBJ databases">
        <title>Whole genome shotgun sequence of Alkalibacillus haloalkaliphilus NBRC 103110.</title>
        <authorList>
            <person name="Hosoyama A."/>
            <person name="Uohara A."/>
            <person name="Ohji S."/>
            <person name="Ichikawa N."/>
        </authorList>
    </citation>
    <scope>NUCLEOTIDE SEQUENCE [LARGE SCALE GENOMIC DNA]</scope>
    <source>
        <strain evidence="1 2">NBRC 103110</strain>
    </source>
</reference>
<keyword evidence="2" id="KW-1185">Reference proteome</keyword>
<evidence type="ECO:0000313" key="1">
    <source>
        <dbReference type="EMBL" id="GEN47094.1"/>
    </source>
</evidence>
<name>A0A511W7P4_9BACI</name>
<dbReference type="AlphaFoldDB" id="A0A511W7P4"/>
<dbReference type="Proteomes" id="UP000321440">
    <property type="component" value="Unassembled WGS sequence"/>
</dbReference>
<organism evidence="1 2">
    <name type="scientific">Alkalibacillus haloalkaliphilus</name>
    <dbReference type="NCBI Taxonomy" id="94136"/>
    <lineage>
        <taxon>Bacteria</taxon>
        <taxon>Bacillati</taxon>
        <taxon>Bacillota</taxon>
        <taxon>Bacilli</taxon>
        <taxon>Bacillales</taxon>
        <taxon>Bacillaceae</taxon>
        <taxon>Alkalibacillus</taxon>
    </lineage>
</organism>